<dbReference type="InterPro" id="IPR015421">
    <property type="entry name" value="PyrdxlP-dep_Trfase_major"/>
</dbReference>
<dbReference type="SUPFAM" id="SSF53383">
    <property type="entry name" value="PLP-dependent transferases"/>
    <property type="match status" value="1"/>
</dbReference>
<organism evidence="15 16">
    <name type="scientific">Saezia sanguinis</name>
    <dbReference type="NCBI Taxonomy" id="1965230"/>
    <lineage>
        <taxon>Bacteria</taxon>
        <taxon>Pseudomonadati</taxon>
        <taxon>Pseudomonadota</taxon>
        <taxon>Betaproteobacteria</taxon>
        <taxon>Burkholderiales</taxon>
        <taxon>Saeziaceae</taxon>
        <taxon>Saezia</taxon>
    </lineage>
</organism>
<evidence type="ECO:0000313" key="15">
    <source>
        <dbReference type="EMBL" id="RUS68087.1"/>
    </source>
</evidence>
<dbReference type="InterPro" id="IPR015422">
    <property type="entry name" value="PyrdxlP-dep_Trfase_small"/>
</dbReference>
<evidence type="ECO:0000256" key="6">
    <source>
        <dbReference type="ARBA" id="ARBA00022679"/>
    </source>
</evidence>
<dbReference type="PROSITE" id="PS00595">
    <property type="entry name" value="AA_TRANSFER_CLASS_5"/>
    <property type="match status" value="1"/>
</dbReference>
<dbReference type="PANTHER" id="PTHR43247">
    <property type="entry name" value="PHOSPHOSERINE AMINOTRANSFERASE"/>
    <property type="match status" value="1"/>
</dbReference>
<evidence type="ECO:0000256" key="7">
    <source>
        <dbReference type="ARBA" id="ARBA00022898"/>
    </source>
</evidence>
<keyword evidence="7 12" id="KW-0663">Pyridoxal phosphate</keyword>
<evidence type="ECO:0000256" key="11">
    <source>
        <dbReference type="ARBA" id="ARBA00049007"/>
    </source>
</evidence>
<protein>
    <recommendedName>
        <fullName evidence="12">Phosphoserine aminotransferase</fullName>
        <ecNumber evidence="12">2.6.1.52</ecNumber>
    </recommendedName>
    <alternativeName>
        <fullName evidence="12">Phosphohydroxythreonine aminotransferase</fullName>
        <shortName evidence="12">PSAT</shortName>
    </alternativeName>
</protein>
<dbReference type="GO" id="GO:0030170">
    <property type="term" value="F:pyridoxal phosphate binding"/>
    <property type="evidence" value="ECO:0007669"/>
    <property type="project" value="UniProtKB-UniRule"/>
</dbReference>
<dbReference type="EC" id="2.6.1.52" evidence="12"/>
<dbReference type="Pfam" id="PF00266">
    <property type="entry name" value="Aminotran_5"/>
    <property type="match status" value="1"/>
</dbReference>
<keyword evidence="12" id="KW-0963">Cytoplasm</keyword>
<evidence type="ECO:0000313" key="16">
    <source>
        <dbReference type="Proteomes" id="UP000286947"/>
    </source>
</evidence>
<dbReference type="NCBIfam" id="NF003764">
    <property type="entry name" value="PRK05355.1"/>
    <property type="match status" value="1"/>
</dbReference>
<dbReference type="NCBIfam" id="TIGR01364">
    <property type="entry name" value="serC_1"/>
    <property type="match status" value="1"/>
</dbReference>
<comment type="cofactor">
    <cofactor evidence="12">
        <name>pyridoxal 5'-phosphate</name>
        <dbReference type="ChEBI" id="CHEBI:597326"/>
    </cofactor>
    <text evidence="12">Binds 1 pyridoxal phosphate per subunit.</text>
</comment>
<dbReference type="GO" id="GO:0008615">
    <property type="term" value="P:pyridoxine biosynthetic process"/>
    <property type="evidence" value="ECO:0007669"/>
    <property type="project" value="UniProtKB-UniRule"/>
</dbReference>
<feature type="binding site" evidence="12">
    <location>
        <position position="164"/>
    </location>
    <ligand>
        <name>pyridoxal 5'-phosphate</name>
        <dbReference type="ChEBI" id="CHEBI:597326"/>
    </ligand>
</feature>
<comment type="caution">
    <text evidence="12">Lacks conserved residue(s) required for the propagation of feature annotation.</text>
</comment>
<dbReference type="InterPro" id="IPR020578">
    <property type="entry name" value="Aminotrans_V_PyrdxlP_BS"/>
</dbReference>
<gene>
    <name evidence="12 15" type="primary">serC</name>
    <name evidence="15" type="ORF">CUZ56_00571</name>
</gene>
<dbReference type="PIRSF" id="PIRSF000525">
    <property type="entry name" value="SerC"/>
    <property type="match status" value="1"/>
</dbReference>
<keyword evidence="9 12" id="KW-0718">Serine biosynthesis</keyword>
<accession>A0A433SH57</accession>
<evidence type="ECO:0000256" key="2">
    <source>
        <dbReference type="ARBA" id="ARBA00005099"/>
    </source>
</evidence>
<evidence type="ECO:0000256" key="10">
    <source>
        <dbReference type="ARBA" id="ARBA00047630"/>
    </source>
</evidence>
<sequence>MKLNTATENRLADRPFNFSPGPAALPESVLAQASAEMLNWHGSGVSVMEMSHRGKEFISIYEQAQQSLRELLNVPPHFKILFLQGGGLGENAAIPLNLSQGKAADFVVTGAWSQKSAKEAAKYCKATVVADAEKSLGGFYGVPSSDSWQISSEAQYLHICSNETIHGVEFQQLPDLDAIAGRDLPLVADASSHILSRTVDWARVGVMFAGAQKNIGPAGLTLVFVREDLLGRALEICPSVMNYQVMAQTDSMFNTPPTYAIYIAGLVFQWIKAQGGIAEMERRAIEKSKLLYQCIDASDGFYINRVAVDSRSRMNVTFFLKNENLNDLFLTNAKERGLINLKGHKSVGGMRASIYNAVPVEGAYALADYMKSFAQQHG</sequence>
<dbReference type="Proteomes" id="UP000286947">
    <property type="component" value="Unassembled WGS sequence"/>
</dbReference>
<dbReference type="Gene3D" id="3.90.1150.10">
    <property type="entry name" value="Aspartate Aminotransferase, domain 1"/>
    <property type="match status" value="1"/>
</dbReference>
<evidence type="ECO:0000256" key="9">
    <source>
        <dbReference type="ARBA" id="ARBA00023299"/>
    </source>
</evidence>
<dbReference type="EMBL" id="PQSP01000001">
    <property type="protein sequence ID" value="RUS68087.1"/>
    <property type="molecule type" value="Genomic_DNA"/>
</dbReference>
<dbReference type="PANTHER" id="PTHR43247:SF1">
    <property type="entry name" value="PHOSPHOSERINE AMINOTRANSFERASE"/>
    <property type="match status" value="1"/>
</dbReference>
<dbReference type="RefSeq" id="WP_126977969.1">
    <property type="nucleotide sequence ID" value="NZ_PQSP01000001.1"/>
</dbReference>
<evidence type="ECO:0000259" key="14">
    <source>
        <dbReference type="Pfam" id="PF00266"/>
    </source>
</evidence>
<dbReference type="InterPro" id="IPR015424">
    <property type="entry name" value="PyrdxlP-dep_Trfase"/>
</dbReference>
<feature type="modified residue" description="N6-(pyridoxal phosphate)lysine" evidence="12">
    <location>
        <position position="213"/>
    </location>
</feature>
<dbReference type="OrthoDB" id="9809412at2"/>
<feature type="domain" description="Aminotransferase class V" evidence="14">
    <location>
        <begin position="16"/>
        <end position="362"/>
    </location>
</feature>
<evidence type="ECO:0000256" key="5">
    <source>
        <dbReference type="ARBA" id="ARBA00022605"/>
    </source>
</evidence>
<feature type="binding site" evidence="12">
    <location>
        <position position="53"/>
    </location>
    <ligand>
        <name>L-glutamate</name>
        <dbReference type="ChEBI" id="CHEBI:29985"/>
    </ligand>
</feature>
<dbReference type="GO" id="GO:0004648">
    <property type="term" value="F:O-phospho-L-serine:2-oxoglutarate aminotransferase activity"/>
    <property type="evidence" value="ECO:0007669"/>
    <property type="project" value="UniProtKB-UniRule"/>
</dbReference>
<dbReference type="GO" id="GO:0006564">
    <property type="term" value="P:L-serine biosynthetic process"/>
    <property type="evidence" value="ECO:0007669"/>
    <property type="project" value="UniProtKB-UniRule"/>
</dbReference>
<comment type="subunit">
    <text evidence="12">Homodimer.</text>
</comment>
<dbReference type="UniPathway" id="UPA00244">
    <property type="reaction ID" value="UER00311"/>
</dbReference>
<dbReference type="FunFam" id="3.90.1150.10:FF:000006">
    <property type="entry name" value="Phosphoserine aminotransferase"/>
    <property type="match status" value="1"/>
</dbReference>
<comment type="catalytic activity">
    <reaction evidence="10 12">
        <text>4-(phosphooxy)-L-threonine + 2-oxoglutarate = (R)-3-hydroxy-2-oxo-4-phosphooxybutanoate + L-glutamate</text>
        <dbReference type="Rhea" id="RHEA:16573"/>
        <dbReference type="ChEBI" id="CHEBI:16810"/>
        <dbReference type="ChEBI" id="CHEBI:29985"/>
        <dbReference type="ChEBI" id="CHEBI:58452"/>
        <dbReference type="ChEBI" id="CHEBI:58538"/>
        <dbReference type="EC" id="2.6.1.52"/>
    </reaction>
</comment>
<dbReference type="AlphaFoldDB" id="A0A433SH57"/>
<comment type="pathway">
    <text evidence="2 12 13">Amino-acid biosynthesis; L-serine biosynthesis; L-serine from 3-phospho-D-glycerate: step 2/3.</text>
</comment>
<keyword evidence="5 12" id="KW-0028">Amino-acid biosynthesis</keyword>
<dbReference type="HAMAP" id="MF_00160">
    <property type="entry name" value="SerC_aminotrans_5"/>
    <property type="match status" value="1"/>
</dbReference>
<comment type="function">
    <text evidence="12">Catalyzes the reversible conversion of 3-phosphohydroxypyruvate to phosphoserine and of 3-hydroxy-2-oxo-4-phosphonooxybutanoate to phosphohydroxythreonine.</text>
</comment>
<comment type="catalytic activity">
    <reaction evidence="11 12 13">
        <text>O-phospho-L-serine + 2-oxoglutarate = 3-phosphooxypyruvate + L-glutamate</text>
        <dbReference type="Rhea" id="RHEA:14329"/>
        <dbReference type="ChEBI" id="CHEBI:16810"/>
        <dbReference type="ChEBI" id="CHEBI:18110"/>
        <dbReference type="ChEBI" id="CHEBI:29985"/>
        <dbReference type="ChEBI" id="CHEBI:57524"/>
        <dbReference type="EC" id="2.6.1.52"/>
    </reaction>
</comment>
<evidence type="ECO:0000256" key="3">
    <source>
        <dbReference type="ARBA" id="ARBA00006904"/>
    </source>
</evidence>
<feature type="binding site" evidence="12">
    <location>
        <position position="212"/>
    </location>
    <ligand>
        <name>pyridoxal 5'-phosphate</name>
        <dbReference type="ChEBI" id="CHEBI:597326"/>
    </ligand>
</feature>
<feature type="binding site" evidence="12">
    <location>
        <position position="112"/>
    </location>
    <ligand>
        <name>pyridoxal 5'-phosphate</name>
        <dbReference type="ChEBI" id="CHEBI:597326"/>
    </ligand>
</feature>
<reference evidence="15 16" key="1">
    <citation type="submission" date="2018-01" db="EMBL/GenBank/DDBJ databases">
        <title>Saezia sanguinis gen. nov., sp. nov., in the order Burkholderiales isolated from human blood.</title>
        <authorList>
            <person name="Medina-Pascual M.J."/>
            <person name="Valdezate S."/>
            <person name="Monzon S."/>
            <person name="Cuesta I."/>
            <person name="Carrasco G."/>
            <person name="Villalon P."/>
            <person name="Saez-Nieto J.A."/>
        </authorList>
    </citation>
    <scope>NUCLEOTIDE SEQUENCE [LARGE SCALE GENOMIC DNA]</scope>
    <source>
        <strain evidence="15 16">CNM695-12</strain>
    </source>
</reference>
<comment type="similarity">
    <text evidence="3 12">Belongs to the class-V pyridoxal-phosphate-dependent aminotransferase family. SerC subfamily.</text>
</comment>
<evidence type="ECO:0000256" key="12">
    <source>
        <dbReference type="HAMAP-Rule" id="MF_00160"/>
    </source>
</evidence>
<evidence type="ECO:0000256" key="8">
    <source>
        <dbReference type="ARBA" id="ARBA00023096"/>
    </source>
</evidence>
<evidence type="ECO:0000256" key="13">
    <source>
        <dbReference type="RuleBase" id="RU004505"/>
    </source>
</evidence>
<dbReference type="InterPro" id="IPR000192">
    <property type="entry name" value="Aminotrans_V_dom"/>
</dbReference>
<keyword evidence="6 12" id="KW-0808">Transferase</keyword>
<proteinExistence type="inferred from homology"/>
<evidence type="ECO:0000256" key="4">
    <source>
        <dbReference type="ARBA" id="ARBA00022576"/>
    </source>
</evidence>
<comment type="pathway">
    <text evidence="1 12">Cofactor biosynthesis; pyridoxine 5'-phosphate biosynthesis; pyridoxine 5'-phosphate from D-erythrose 4-phosphate: step 3/5.</text>
</comment>
<keyword evidence="8 12" id="KW-0664">Pyridoxine biosynthesis</keyword>
<feature type="binding site" evidence="12">
    <location>
        <begin position="254"/>
        <end position="255"/>
    </location>
    <ligand>
        <name>pyridoxal 5'-phosphate</name>
        <dbReference type="ChEBI" id="CHEBI:597326"/>
    </ligand>
</feature>
<keyword evidence="16" id="KW-1185">Reference proteome</keyword>
<dbReference type="FunFam" id="3.40.640.10:FF:000010">
    <property type="entry name" value="Phosphoserine aminotransferase"/>
    <property type="match status" value="1"/>
</dbReference>
<dbReference type="InterPro" id="IPR022278">
    <property type="entry name" value="Pser_aminoTfrase"/>
</dbReference>
<comment type="subcellular location">
    <subcellularLocation>
        <location evidence="12">Cytoplasm</location>
    </subcellularLocation>
</comment>
<feature type="binding site" evidence="12">
    <location>
        <position position="189"/>
    </location>
    <ligand>
        <name>pyridoxal 5'-phosphate</name>
        <dbReference type="ChEBI" id="CHEBI:597326"/>
    </ligand>
</feature>
<keyword evidence="4 12" id="KW-0032">Aminotransferase</keyword>
<evidence type="ECO:0000256" key="1">
    <source>
        <dbReference type="ARBA" id="ARBA00004915"/>
    </source>
</evidence>
<dbReference type="Gene3D" id="3.40.640.10">
    <property type="entry name" value="Type I PLP-dependent aspartate aminotransferase-like (Major domain)"/>
    <property type="match status" value="1"/>
</dbReference>
<comment type="caution">
    <text evidence="15">The sequence shown here is derived from an EMBL/GenBank/DDBJ whole genome shotgun (WGS) entry which is preliminary data.</text>
</comment>
<dbReference type="GO" id="GO:0005737">
    <property type="term" value="C:cytoplasm"/>
    <property type="evidence" value="ECO:0007669"/>
    <property type="project" value="UniProtKB-SubCell"/>
</dbReference>
<name>A0A433SH57_9BURK</name>
<dbReference type="UniPathway" id="UPA00135">
    <property type="reaction ID" value="UER00197"/>
</dbReference>